<dbReference type="EMBL" id="CP036266">
    <property type="protein sequence ID" value="QDT20499.1"/>
    <property type="molecule type" value="Genomic_DNA"/>
</dbReference>
<evidence type="ECO:0000313" key="5">
    <source>
        <dbReference type="EMBL" id="QDT20499.1"/>
    </source>
</evidence>
<dbReference type="PANTHER" id="PTHR22990:SF15">
    <property type="entry name" value="F-BOX ONLY PROTEIN 10"/>
    <property type="match status" value="1"/>
</dbReference>
<dbReference type="InterPro" id="IPR051550">
    <property type="entry name" value="SCF-Subunits/Alg-Epimerases"/>
</dbReference>
<dbReference type="Pfam" id="PF07602">
    <property type="entry name" value="DUF1565"/>
    <property type="match status" value="1"/>
</dbReference>
<keyword evidence="2" id="KW-0732">Signal</keyword>
<evidence type="ECO:0000256" key="2">
    <source>
        <dbReference type="SAM" id="SignalP"/>
    </source>
</evidence>
<feature type="chain" id="PRO_5021825594" description="Right handed beta helix domain-containing protein" evidence="2">
    <location>
        <begin position="35"/>
        <end position="567"/>
    </location>
</feature>
<dbReference type="SMART" id="SM00710">
    <property type="entry name" value="PbH1"/>
    <property type="match status" value="11"/>
</dbReference>
<dbReference type="Pfam" id="PF13229">
    <property type="entry name" value="Beta_helix"/>
    <property type="match status" value="1"/>
</dbReference>
<gene>
    <name evidence="5" type="ORF">HG66A1_22850</name>
</gene>
<dbReference type="InterPro" id="IPR011050">
    <property type="entry name" value="Pectin_lyase_fold/virulence"/>
</dbReference>
<dbReference type="RefSeq" id="WP_145183393.1">
    <property type="nucleotide sequence ID" value="NZ_CP036266.1"/>
</dbReference>
<dbReference type="InterPro" id="IPR011459">
    <property type="entry name" value="DUF1565"/>
</dbReference>
<dbReference type="Proteomes" id="UP000320421">
    <property type="component" value="Chromosome"/>
</dbReference>
<dbReference type="AlphaFoldDB" id="A0A517PMA6"/>
<organism evidence="5 6">
    <name type="scientific">Gimesia chilikensis</name>
    <dbReference type="NCBI Taxonomy" id="2605989"/>
    <lineage>
        <taxon>Bacteria</taxon>
        <taxon>Pseudomonadati</taxon>
        <taxon>Planctomycetota</taxon>
        <taxon>Planctomycetia</taxon>
        <taxon>Planctomycetales</taxon>
        <taxon>Planctomycetaceae</taxon>
        <taxon>Gimesia</taxon>
    </lineage>
</organism>
<name>A0A517PMA6_9PLAN</name>
<evidence type="ECO:0000313" key="6">
    <source>
        <dbReference type="Proteomes" id="UP000320421"/>
    </source>
</evidence>
<dbReference type="Gene3D" id="2.160.20.10">
    <property type="entry name" value="Single-stranded right-handed beta-helix, Pectin lyase-like"/>
    <property type="match status" value="2"/>
</dbReference>
<evidence type="ECO:0000259" key="3">
    <source>
        <dbReference type="Pfam" id="PF07602"/>
    </source>
</evidence>
<dbReference type="SUPFAM" id="SSF51126">
    <property type="entry name" value="Pectin lyase-like"/>
    <property type="match status" value="2"/>
</dbReference>
<dbReference type="InterPro" id="IPR006626">
    <property type="entry name" value="PbH1"/>
</dbReference>
<evidence type="ECO:0000256" key="1">
    <source>
        <dbReference type="ARBA" id="ARBA00022737"/>
    </source>
</evidence>
<dbReference type="InterPro" id="IPR012334">
    <property type="entry name" value="Pectin_lyas_fold"/>
</dbReference>
<evidence type="ECO:0000259" key="4">
    <source>
        <dbReference type="Pfam" id="PF13229"/>
    </source>
</evidence>
<dbReference type="InterPro" id="IPR039448">
    <property type="entry name" value="Beta_helix"/>
</dbReference>
<keyword evidence="6" id="KW-1185">Reference proteome</keyword>
<feature type="signal peptide" evidence="2">
    <location>
        <begin position="1"/>
        <end position="34"/>
    </location>
</feature>
<sequence length="567" mass="60309" precursor="true">MCSRNHLPAPLPRLSLLSLTCLLTLCVHPRTLPADTLSVPEKYQTIQSAIDAAQPGDTVLVAAGTYYERLRLKPGLTLKSVGDESRGERGLKRAETTIIDGSRQKEGAGVLLAENAVLDGFTITGVGVYDEQKWNHHHATRGEQQSHEHIGAPGTPGIAIMDVTCTVQNNIVHHIGYTGIAAQATAGKRCTPHIYRNVCYRNMGGGIGSMHDSQAVIEENTCFENFYAGIGHDDASPTVINNTCFENIRAGIGISEGSCPLVRGNKCYRNRRAGIGSRTGANTRPLIEDNECYDNGMAGIGASESAAPLIRNNRCYQNRLAGIGSQSHASPTIIGNECYQNGQSGIGQQGDAVTTLINNYCHHNKTAGLGFADCKSGRSTVVNNRIIDNAQVAAGVHSGWTVLFLGNEFARQGGLPPILMVFAGADVTLTGNTIRGGGVAGIRVAGKLRAENNEFAGTSLRKVGPPNFGVWALPGAEVTLTGNRFHHWRHALSASEATVMASLNHITDFHRTALLIQNPQAPAHVFNNVAVSSDPQVEVLTLTGQAGTVKGNALRKPDTAPDKNQSP</sequence>
<dbReference type="OrthoDB" id="225534at2"/>
<keyword evidence="1" id="KW-0677">Repeat</keyword>
<dbReference type="PANTHER" id="PTHR22990">
    <property type="entry name" value="F-BOX ONLY PROTEIN"/>
    <property type="match status" value="1"/>
</dbReference>
<protein>
    <recommendedName>
        <fullName evidence="7">Right handed beta helix domain-containing protein</fullName>
    </recommendedName>
</protein>
<feature type="domain" description="DUF1565" evidence="3">
    <location>
        <begin position="43"/>
        <end position="231"/>
    </location>
</feature>
<feature type="domain" description="Right handed beta helix" evidence="4">
    <location>
        <begin position="262"/>
        <end position="409"/>
    </location>
</feature>
<reference evidence="5 6" key="1">
    <citation type="submission" date="2019-02" db="EMBL/GenBank/DDBJ databases">
        <title>Deep-cultivation of Planctomycetes and their phenomic and genomic characterization uncovers novel biology.</title>
        <authorList>
            <person name="Wiegand S."/>
            <person name="Jogler M."/>
            <person name="Boedeker C."/>
            <person name="Pinto D."/>
            <person name="Vollmers J."/>
            <person name="Rivas-Marin E."/>
            <person name="Kohn T."/>
            <person name="Peeters S.H."/>
            <person name="Heuer A."/>
            <person name="Rast P."/>
            <person name="Oberbeckmann S."/>
            <person name="Bunk B."/>
            <person name="Jeske O."/>
            <person name="Meyerdierks A."/>
            <person name="Storesund J.E."/>
            <person name="Kallscheuer N."/>
            <person name="Luecker S."/>
            <person name="Lage O.M."/>
            <person name="Pohl T."/>
            <person name="Merkel B.J."/>
            <person name="Hornburger P."/>
            <person name="Mueller R.-W."/>
            <person name="Bruemmer F."/>
            <person name="Labrenz M."/>
            <person name="Spormann A.M."/>
            <person name="Op den Camp H."/>
            <person name="Overmann J."/>
            <person name="Amann R."/>
            <person name="Jetten M.S.M."/>
            <person name="Mascher T."/>
            <person name="Medema M.H."/>
            <person name="Devos D.P."/>
            <person name="Kaster A.-K."/>
            <person name="Ovreas L."/>
            <person name="Rohde M."/>
            <person name="Galperin M.Y."/>
            <person name="Jogler C."/>
        </authorList>
    </citation>
    <scope>NUCLEOTIDE SEQUENCE [LARGE SCALE GENOMIC DNA]</scope>
    <source>
        <strain evidence="5 6">HG66A1</strain>
    </source>
</reference>
<evidence type="ECO:0008006" key="7">
    <source>
        <dbReference type="Google" id="ProtNLM"/>
    </source>
</evidence>
<proteinExistence type="predicted"/>
<accession>A0A517PMA6</accession>